<dbReference type="PROSITE" id="PS51186">
    <property type="entry name" value="GNAT"/>
    <property type="match status" value="1"/>
</dbReference>
<evidence type="ECO:0000256" key="1">
    <source>
        <dbReference type="SAM" id="MobiDB-lite"/>
    </source>
</evidence>
<feature type="compositionally biased region" description="Basic and acidic residues" evidence="1">
    <location>
        <begin position="58"/>
        <end position="67"/>
    </location>
</feature>
<gene>
    <name evidence="3" type="ORF">SI65_05335</name>
</gene>
<dbReference type="AlphaFoldDB" id="A0A1E3BCU9"/>
<feature type="region of interest" description="Disordered" evidence="1">
    <location>
        <begin position="35"/>
        <end position="128"/>
    </location>
</feature>
<reference evidence="3 4" key="1">
    <citation type="journal article" date="2016" name="BMC Genomics">
        <title>Comparative genomic and transcriptomic analyses of the Fuzhuan brick tea-fermentation fungus Aspergillus cristatus.</title>
        <authorList>
            <person name="Ge Y."/>
            <person name="Wang Y."/>
            <person name="Liu Y."/>
            <person name="Tan Y."/>
            <person name="Ren X."/>
            <person name="Zhang X."/>
            <person name="Hyde K.D."/>
            <person name="Liu Y."/>
            <person name="Liu Z."/>
        </authorList>
    </citation>
    <scope>NUCLEOTIDE SEQUENCE [LARGE SCALE GENOMIC DNA]</scope>
    <source>
        <strain evidence="3 4">GZAAS20.1005</strain>
    </source>
</reference>
<sequence>MDEDQNLWAKIKAAKNHLFTQTGFLQQYRAGPSLTGNFPINHNRPSDRLPTTSIPDTTQKKEKEEGKSSITVGESESSKNSREPSSGYPSSSVAQSESFTSLSTIVPKALPPGRNGLPPRLIPQSESQKSILNTTSSLPLKEEQPVASHENAQTALVKMSDSSDEVMLRNGRFGGNTNGRFGSGLKPRQVLEQSITQHESRRSSNPIQNGRSGSRTNISVKREPAPLSSEANTRRPSADEGPSQNKPHSDVLKGLQKSAPQETLEELKRLQQKIVVKAHQNRFKDLDTPSTNPEALIKVREGPGTDPESKVYQELSKWRAVPGKSHRNSSVQSPVGALGPKIETGLERYQAQWTAYAETEAVYPVVDDGRLVLLSEPTDSALVLKASSQEVGLQMDLDAGDLSTALQPAEHNWGDAFYADWEYRPRACSNFEAFRDWFRRWLDTTLTICCYVDIYHPAFFDGTAHPDGISSLLIPDFDDHFTSLDWNDEESRLHCHETVEGYCYNWALRLKREEEEEQERRVRARNAYIESIKCTTPMISPQTPKANLYLRPVEESDIPELLDLFNWYIQKSTLTIHVTALNEDEVRERIETAKRERLPFIVAAERRSIHSRDNSSQKILGYALATDTIGDRTGERFTAELEIFVRPEFKRRGIGKCLMDKLLEVCDPTYNPLGGYFFDASFEDRTGYYSGGRRRLARLMFVISYPYEDRKQYKWVHEWFEKNYGFEQQGLLRGTRVKFNRFLCVNYLVRRVGPIDDDTIRN</sequence>
<feature type="region of interest" description="Disordered" evidence="1">
    <location>
        <begin position="157"/>
        <end position="251"/>
    </location>
</feature>
<feature type="compositionally biased region" description="Low complexity" evidence="1">
    <location>
        <begin position="111"/>
        <end position="123"/>
    </location>
</feature>
<dbReference type="OrthoDB" id="2129362at2759"/>
<evidence type="ECO:0000259" key="2">
    <source>
        <dbReference type="PROSITE" id="PS51186"/>
    </source>
</evidence>
<proteinExistence type="predicted"/>
<dbReference type="Proteomes" id="UP000094569">
    <property type="component" value="Unassembled WGS sequence"/>
</dbReference>
<keyword evidence="4" id="KW-1185">Reference proteome</keyword>
<evidence type="ECO:0000313" key="4">
    <source>
        <dbReference type="Proteomes" id="UP000094569"/>
    </source>
</evidence>
<dbReference type="InterPro" id="IPR016181">
    <property type="entry name" value="Acyl_CoA_acyltransferase"/>
</dbReference>
<dbReference type="Gene3D" id="3.40.630.30">
    <property type="match status" value="1"/>
</dbReference>
<dbReference type="Pfam" id="PF00583">
    <property type="entry name" value="Acetyltransf_1"/>
    <property type="match status" value="1"/>
</dbReference>
<dbReference type="VEuPathDB" id="FungiDB:SI65_05335"/>
<name>A0A1E3BCU9_ASPCR</name>
<feature type="compositionally biased region" description="Polar residues" evidence="1">
    <location>
        <begin position="191"/>
        <end position="219"/>
    </location>
</feature>
<dbReference type="GO" id="GO:0016747">
    <property type="term" value="F:acyltransferase activity, transferring groups other than amino-acyl groups"/>
    <property type="evidence" value="ECO:0007669"/>
    <property type="project" value="InterPro"/>
</dbReference>
<feature type="compositionally biased region" description="Low complexity" evidence="1">
    <location>
        <begin position="83"/>
        <end position="96"/>
    </location>
</feature>
<comment type="caution">
    <text evidence="3">The sequence shown here is derived from an EMBL/GenBank/DDBJ whole genome shotgun (WGS) entry which is preliminary data.</text>
</comment>
<feature type="domain" description="N-acetyltransferase" evidence="2">
    <location>
        <begin position="548"/>
        <end position="708"/>
    </location>
</feature>
<evidence type="ECO:0000313" key="3">
    <source>
        <dbReference type="EMBL" id="ODM18718.1"/>
    </source>
</evidence>
<dbReference type="EMBL" id="JXNT01000005">
    <property type="protein sequence ID" value="ODM18718.1"/>
    <property type="molecule type" value="Genomic_DNA"/>
</dbReference>
<dbReference type="SUPFAM" id="SSF55729">
    <property type="entry name" value="Acyl-CoA N-acyltransferases (Nat)"/>
    <property type="match status" value="1"/>
</dbReference>
<protein>
    <recommendedName>
        <fullName evidence="2">N-acetyltransferase domain-containing protein</fullName>
    </recommendedName>
</protein>
<dbReference type="CDD" id="cd04301">
    <property type="entry name" value="NAT_SF"/>
    <property type="match status" value="1"/>
</dbReference>
<dbReference type="InterPro" id="IPR000182">
    <property type="entry name" value="GNAT_dom"/>
</dbReference>
<accession>A0A1E3BCU9</accession>
<organism evidence="3 4">
    <name type="scientific">Aspergillus cristatus</name>
    <name type="common">Chinese Fuzhuan brick tea-fermentation fungus</name>
    <name type="synonym">Eurotium cristatum</name>
    <dbReference type="NCBI Taxonomy" id="573508"/>
    <lineage>
        <taxon>Eukaryota</taxon>
        <taxon>Fungi</taxon>
        <taxon>Dikarya</taxon>
        <taxon>Ascomycota</taxon>
        <taxon>Pezizomycotina</taxon>
        <taxon>Eurotiomycetes</taxon>
        <taxon>Eurotiomycetidae</taxon>
        <taxon>Eurotiales</taxon>
        <taxon>Aspergillaceae</taxon>
        <taxon>Aspergillus</taxon>
        <taxon>Aspergillus subgen. Aspergillus</taxon>
    </lineage>
</organism>